<dbReference type="InterPro" id="IPR011712">
    <property type="entry name" value="Sig_transdc_His_kin_sub3_dim/P"/>
</dbReference>
<feature type="domain" description="Signal transduction histidine kinase subgroup 3 dimerisation and phosphoacceptor" evidence="6">
    <location>
        <begin position="229"/>
        <end position="290"/>
    </location>
</feature>
<organism evidence="7 8">
    <name type="scientific">Massilia timonae</name>
    <dbReference type="NCBI Taxonomy" id="47229"/>
    <lineage>
        <taxon>Bacteria</taxon>
        <taxon>Pseudomonadati</taxon>
        <taxon>Pseudomonadota</taxon>
        <taxon>Betaproteobacteria</taxon>
        <taxon>Burkholderiales</taxon>
        <taxon>Oxalobacteraceae</taxon>
        <taxon>Telluria group</taxon>
        <taxon>Massilia</taxon>
    </lineage>
</organism>
<evidence type="ECO:0000256" key="1">
    <source>
        <dbReference type="ARBA" id="ARBA00022679"/>
    </source>
</evidence>
<dbReference type="PANTHER" id="PTHR24421:SF59">
    <property type="entry name" value="OXYGEN SENSOR HISTIDINE KINASE NREB"/>
    <property type="match status" value="1"/>
</dbReference>
<keyword evidence="1" id="KW-0808">Transferase</keyword>
<feature type="domain" description="Histidine kinase/HSP90-like ATPase" evidence="5">
    <location>
        <begin position="331"/>
        <end position="414"/>
    </location>
</feature>
<evidence type="ECO:0000256" key="2">
    <source>
        <dbReference type="ARBA" id="ARBA00022777"/>
    </source>
</evidence>
<evidence type="ECO:0000259" key="6">
    <source>
        <dbReference type="Pfam" id="PF07730"/>
    </source>
</evidence>
<keyword evidence="4" id="KW-1133">Transmembrane helix</keyword>
<keyword evidence="4" id="KW-0472">Membrane</keyword>
<dbReference type="GO" id="GO:0046983">
    <property type="term" value="F:protein dimerization activity"/>
    <property type="evidence" value="ECO:0007669"/>
    <property type="project" value="InterPro"/>
</dbReference>
<feature type="transmembrane region" description="Helical" evidence="4">
    <location>
        <begin position="77"/>
        <end position="101"/>
    </location>
</feature>
<proteinExistence type="predicted"/>
<evidence type="ECO:0000313" key="7">
    <source>
        <dbReference type="EMBL" id="OIJ44301.1"/>
    </source>
</evidence>
<comment type="caution">
    <text evidence="7">The sequence shown here is derived from an EMBL/GenBank/DDBJ whole genome shotgun (WGS) entry which is preliminary data.</text>
</comment>
<keyword evidence="3" id="KW-0902">Two-component regulatory system</keyword>
<dbReference type="EMBL" id="JRYB01000001">
    <property type="protein sequence ID" value="OIJ44301.1"/>
    <property type="molecule type" value="Genomic_DNA"/>
</dbReference>
<evidence type="ECO:0000256" key="3">
    <source>
        <dbReference type="ARBA" id="ARBA00023012"/>
    </source>
</evidence>
<feature type="transmembrane region" description="Helical" evidence="4">
    <location>
        <begin position="107"/>
        <end position="130"/>
    </location>
</feature>
<dbReference type="Gene3D" id="3.30.565.10">
    <property type="entry name" value="Histidine kinase-like ATPase, C-terminal domain"/>
    <property type="match status" value="1"/>
</dbReference>
<keyword evidence="4" id="KW-0812">Transmembrane</keyword>
<feature type="transmembrane region" description="Helical" evidence="4">
    <location>
        <begin position="46"/>
        <end position="65"/>
    </location>
</feature>
<accession>A0A1S2NGT6</accession>
<dbReference type="CDD" id="cd16917">
    <property type="entry name" value="HATPase_UhpB-NarQ-NarX-like"/>
    <property type="match status" value="1"/>
</dbReference>
<dbReference type="Pfam" id="PF02518">
    <property type="entry name" value="HATPase_c"/>
    <property type="match status" value="1"/>
</dbReference>
<feature type="transmembrane region" description="Helical" evidence="4">
    <location>
        <begin position="173"/>
        <end position="198"/>
    </location>
</feature>
<feature type="transmembrane region" description="Helical" evidence="4">
    <location>
        <begin position="142"/>
        <end position="161"/>
    </location>
</feature>
<protein>
    <submittedName>
        <fullName evidence="7">Histidine kinase family protein</fullName>
    </submittedName>
</protein>
<evidence type="ECO:0000256" key="4">
    <source>
        <dbReference type="SAM" id="Phobius"/>
    </source>
</evidence>
<dbReference type="GO" id="GO:0000155">
    <property type="term" value="F:phosphorelay sensor kinase activity"/>
    <property type="evidence" value="ECO:0007669"/>
    <property type="project" value="InterPro"/>
</dbReference>
<reference evidence="7 8" key="1">
    <citation type="submission" date="2014-10" db="EMBL/GenBank/DDBJ databases">
        <authorList>
            <person name="Seo M.-J."/>
            <person name="Seok Y.J."/>
            <person name="Cha I.-T."/>
        </authorList>
    </citation>
    <scope>NUCLEOTIDE SEQUENCE [LARGE SCALE GENOMIC DNA]</scope>
    <source>
        <strain evidence="7 8">NEU</strain>
    </source>
</reference>
<dbReference type="InterPro" id="IPR003594">
    <property type="entry name" value="HATPase_dom"/>
</dbReference>
<evidence type="ECO:0000313" key="8">
    <source>
        <dbReference type="Proteomes" id="UP000180246"/>
    </source>
</evidence>
<dbReference type="InterPro" id="IPR036890">
    <property type="entry name" value="HATPase_C_sf"/>
</dbReference>
<evidence type="ECO:0000259" key="5">
    <source>
        <dbReference type="Pfam" id="PF02518"/>
    </source>
</evidence>
<dbReference type="SUPFAM" id="SSF55874">
    <property type="entry name" value="ATPase domain of HSP90 chaperone/DNA topoisomerase II/histidine kinase"/>
    <property type="match status" value="1"/>
</dbReference>
<dbReference type="InterPro" id="IPR050482">
    <property type="entry name" value="Sensor_HK_TwoCompSys"/>
</dbReference>
<dbReference type="PANTHER" id="PTHR24421">
    <property type="entry name" value="NITRATE/NITRITE SENSOR PROTEIN NARX-RELATED"/>
    <property type="match status" value="1"/>
</dbReference>
<dbReference type="Gene3D" id="1.20.5.1930">
    <property type="match status" value="1"/>
</dbReference>
<gene>
    <name evidence="7" type="ORF">LO55_5105</name>
</gene>
<sequence>MMPAPTAPSMPHIPPWAFAGVAALLFAVLDIAAVLAAGVERAPLHNPIGLAALAAVVGTQDWLAWTGGAQRPAVFQCYAIAKTAVAVLAVAAAAAACAARLPRRRAALLALQMACALALDSTPFHLLVAVQIGMLLPLRTALAWLATQYLLGAGVDLLLVLDLAQRQAQPAQWSLLGYLCAERAVVVAGFAAVGRLVLYERRTRQALAAAHAQVLATQSLLADTVRGSERLRIARDLHDMVGHHLTALNLHLDLALRQAGSAAPPALPTARAVSQDLLAQVRGVVTSTRDDRPIDLAQALRMLCAGLPALKVDLRVDAAAACQPTPVAHALFCCIQEAITNTLRHAQARRLDIVLENRNGMTVARVVDDGCGKPGAAEGNGLRGMRERLAELGGTLSCGPDEGKGFRLEMRVPQAGSAA</sequence>
<dbReference type="GO" id="GO:0016020">
    <property type="term" value="C:membrane"/>
    <property type="evidence" value="ECO:0007669"/>
    <property type="project" value="InterPro"/>
</dbReference>
<dbReference type="AlphaFoldDB" id="A0A1S2NGT6"/>
<dbReference type="Proteomes" id="UP000180246">
    <property type="component" value="Unassembled WGS sequence"/>
</dbReference>
<keyword evidence="2 7" id="KW-0418">Kinase</keyword>
<name>A0A1S2NGT6_9BURK</name>
<dbReference type="Pfam" id="PF07730">
    <property type="entry name" value="HisKA_3"/>
    <property type="match status" value="1"/>
</dbReference>